<accession>A0AAV7WIA6</accession>
<keyword evidence="2" id="KW-1185">Reference proteome</keyword>
<sequence>MKGCLLQPRGRRSYIGQDRAGECMCCILSSVRGTRRDACSSPVDAELTFFRCVEGRKQTKNLLEFLWDLVGALVETNPETRVACRREVGIVYNHCLCTTYAIASTVMVITIRHNRW</sequence>
<protein>
    <submittedName>
        <fullName evidence="1">Uncharacterized protein</fullName>
    </submittedName>
</protein>
<dbReference type="Proteomes" id="UP001066276">
    <property type="component" value="Chromosome 1_1"/>
</dbReference>
<proteinExistence type="predicted"/>
<name>A0AAV7WIA6_PLEWA</name>
<evidence type="ECO:0000313" key="2">
    <source>
        <dbReference type="Proteomes" id="UP001066276"/>
    </source>
</evidence>
<gene>
    <name evidence="1" type="ORF">NDU88_000682</name>
</gene>
<organism evidence="1 2">
    <name type="scientific">Pleurodeles waltl</name>
    <name type="common">Iberian ribbed newt</name>
    <dbReference type="NCBI Taxonomy" id="8319"/>
    <lineage>
        <taxon>Eukaryota</taxon>
        <taxon>Metazoa</taxon>
        <taxon>Chordata</taxon>
        <taxon>Craniata</taxon>
        <taxon>Vertebrata</taxon>
        <taxon>Euteleostomi</taxon>
        <taxon>Amphibia</taxon>
        <taxon>Batrachia</taxon>
        <taxon>Caudata</taxon>
        <taxon>Salamandroidea</taxon>
        <taxon>Salamandridae</taxon>
        <taxon>Pleurodelinae</taxon>
        <taxon>Pleurodeles</taxon>
    </lineage>
</organism>
<dbReference type="AlphaFoldDB" id="A0AAV7WIA6"/>
<dbReference type="EMBL" id="JANPWB010000001">
    <property type="protein sequence ID" value="KAJ1213043.1"/>
    <property type="molecule type" value="Genomic_DNA"/>
</dbReference>
<reference evidence="1" key="1">
    <citation type="journal article" date="2022" name="bioRxiv">
        <title>Sequencing and chromosome-scale assembly of the giantPleurodeles waltlgenome.</title>
        <authorList>
            <person name="Brown T."/>
            <person name="Elewa A."/>
            <person name="Iarovenko S."/>
            <person name="Subramanian E."/>
            <person name="Araus A.J."/>
            <person name="Petzold A."/>
            <person name="Susuki M."/>
            <person name="Suzuki K.-i.T."/>
            <person name="Hayashi T."/>
            <person name="Toyoda A."/>
            <person name="Oliveira C."/>
            <person name="Osipova E."/>
            <person name="Leigh N.D."/>
            <person name="Simon A."/>
            <person name="Yun M.H."/>
        </authorList>
    </citation>
    <scope>NUCLEOTIDE SEQUENCE</scope>
    <source>
        <strain evidence="1">20211129_DDA</strain>
        <tissue evidence="1">Liver</tissue>
    </source>
</reference>
<evidence type="ECO:0000313" key="1">
    <source>
        <dbReference type="EMBL" id="KAJ1213043.1"/>
    </source>
</evidence>
<comment type="caution">
    <text evidence="1">The sequence shown here is derived from an EMBL/GenBank/DDBJ whole genome shotgun (WGS) entry which is preliminary data.</text>
</comment>